<dbReference type="RefSeq" id="WP_046904592.1">
    <property type="nucleotide sequence ID" value="NZ_CP011452.2"/>
</dbReference>
<dbReference type="KEGG" id="aay:WYH_03198"/>
<organism evidence="1 2">
    <name type="scientific">Croceibacterium atlanticum</name>
    <dbReference type="NCBI Taxonomy" id="1267766"/>
    <lineage>
        <taxon>Bacteria</taxon>
        <taxon>Pseudomonadati</taxon>
        <taxon>Pseudomonadota</taxon>
        <taxon>Alphaproteobacteria</taxon>
        <taxon>Sphingomonadales</taxon>
        <taxon>Erythrobacteraceae</taxon>
        <taxon>Croceibacterium</taxon>
    </lineage>
</organism>
<name>A0A0F7KYB8_9SPHN</name>
<proteinExistence type="predicted"/>
<dbReference type="AlphaFoldDB" id="A0A0F7KYB8"/>
<accession>A0A0F7KYB8</accession>
<dbReference type="InterPro" id="IPR021848">
    <property type="entry name" value="HODM_asu-like"/>
</dbReference>
<keyword evidence="2" id="KW-1185">Reference proteome</keyword>
<gene>
    <name evidence="1" type="ORF">WYH_03198</name>
</gene>
<dbReference type="PATRIC" id="fig|1267766.3.peg.3243"/>
<dbReference type="STRING" id="1267766.WYH_03198"/>
<dbReference type="EMBL" id="CP011452">
    <property type="protein sequence ID" value="AKH44217.1"/>
    <property type="molecule type" value="Genomic_DNA"/>
</dbReference>
<reference evidence="1" key="1">
    <citation type="submission" date="2015-05" db="EMBL/GenBank/DDBJ databases">
        <title>The complete genome of Altererythrobacter atlanticus strain 26DY36.</title>
        <authorList>
            <person name="Wu Y.-H."/>
            <person name="Cheng H."/>
            <person name="Wu X.-W."/>
        </authorList>
    </citation>
    <scope>NUCLEOTIDE SEQUENCE [LARGE SCALE GENOMIC DNA]</scope>
    <source>
        <strain evidence="1">26DY36</strain>
    </source>
</reference>
<sequence length="270" mass="28819">MAGLGFSVEELLPRARGGGPLKIGLAKLTEDEWLQQAPDLAARKAAFDDHPDSVQLTPEAEAPGRELAAMLALSGGLESAARAHHEDMCLLTRAESEDIYRLIGAAVAYPTDWHPADKIGLPLTALHGPIHGYADQLASGVDRFMAKLKPGAIYGRCNWFVSPTAALRWIETRPPEQAFAHVSPDNAGETLFIRSERQTLRRLPESGAILFTIGVYVAPLGTLSPANIGRMAGALATLPPEEAKRRSAEYFAPALQAFAQAHGSAIGEAA</sequence>
<dbReference type="OrthoDB" id="5242510at2"/>
<evidence type="ECO:0000313" key="1">
    <source>
        <dbReference type="EMBL" id="AKH44217.1"/>
    </source>
</evidence>
<evidence type="ECO:0000313" key="2">
    <source>
        <dbReference type="Proteomes" id="UP000034392"/>
    </source>
</evidence>
<dbReference type="Pfam" id="PF11927">
    <property type="entry name" value="HODM_asu-like"/>
    <property type="match status" value="1"/>
</dbReference>
<protein>
    <submittedName>
        <fullName evidence="1">Uncharacterized protein</fullName>
    </submittedName>
</protein>
<dbReference type="Proteomes" id="UP000034392">
    <property type="component" value="Chromosome"/>
</dbReference>